<reference evidence="2" key="1">
    <citation type="submission" date="2020-03" db="EMBL/GenBank/DDBJ databases">
        <title>Studies in the Genomics of Life Span.</title>
        <authorList>
            <person name="Glass D."/>
        </authorList>
    </citation>
    <scope>NUCLEOTIDE SEQUENCE</scope>
    <source>
        <strain evidence="2">SUZIE</strain>
        <tissue evidence="2">Muscle</tissue>
    </source>
</reference>
<dbReference type="EMBL" id="JAATJV010374911">
    <property type="protein sequence ID" value="MBZ3881064.1"/>
    <property type="molecule type" value="Genomic_DNA"/>
</dbReference>
<keyword evidence="3" id="KW-1185">Reference proteome</keyword>
<sequence length="105" mass="11816">MQGSSEPIVQDLVLVVEEAIGIPLDFQKLTFKGKPLKEMETPFSALGIQNGHQVMLFGIKNSPEEEVEKKKLKDLKKSVERRVDHVEDLNQELTGIQQGFLAKDL</sequence>
<evidence type="ECO:0000313" key="3">
    <source>
        <dbReference type="Proteomes" id="UP001166674"/>
    </source>
</evidence>
<organism evidence="2 3">
    <name type="scientific">Sciurus carolinensis</name>
    <name type="common">Eastern gray squirrel</name>
    <dbReference type="NCBI Taxonomy" id="30640"/>
    <lineage>
        <taxon>Eukaryota</taxon>
        <taxon>Metazoa</taxon>
        <taxon>Chordata</taxon>
        <taxon>Craniata</taxon>
        <taxon>Vertebrata</taxon>
        <taxon>Euteleostomi</taxon>
        <taxon>Mammalia</taxon>
        <taxon>Eutheria</taxon>
        <taxon>Euarchontoglires</taxon>
        <taxon>Glires</taxon>
        <taxon>Rodentia</taxon>
        <taxon>Sciuromorpha</taxon>
        <taxon>Sciuridae</taxon>
        <taxon>Sciurinae</taxon>
        <taxon>Sciurini</taxon>
        <taxon>Sciurus</taxon>
    </lineage>
</organism>
<comment type="caution">
    <text evidence="2">The sequence shown here is derived from an EMBL/GenBank/DDBJ whole genome shotgun (WGS) entry which is preliminary data.</text>
</comment>
<accession>A0AA41N011</accession>
<dbReference type="Proteomes" id="UP001166674">
    <property type="component" value="Unassembled WGS sequence"/>
</dbReference>
<dbReference type="InterPro" id="IPR000626">
    <property type="entry name" value="Ubiquitin-like_dom"/>
</dbReference>
<dbReference type="AlphaFoldDB" id="A0AA41N011"/>
<dbReference type="Pfam" id="PF00240">
    <property type="entry name" value="ubiquitin"/>
    <property type="match status" value="1"/>
</dbReference>
<dbReference type="PROSITE" id="PS50053">
    <property type="entry name" value="UBIQUITIN_2"/>
    <property type="match status" value="1"/>
</dbReference>
<dbReference type="Gene3D" id="1.20.58.120">
    <property type="entry name" value="BAG domain"/>
    <property type="match status" value="1"/>
</dbReference>
<dbReference type="Gene3D" id="3.10.20.90">
    <property type="entry name" value="Phosphatidylinositol 3-kinase Catalytic Subunit, Chain A, domain 1"/>
    <property type="match status" value="1"/>
</dbReference>
<proteinExistence type="predicted"/>
<evidence type="ECO:0000259" key="1">
    <source>
        <dbReference type="PROSITE" id="PS50053"/>
    </source>
</evidence>
<feature type="domain" description="Ubiquitin-like" evidence="1">
    <location>
        <begin position="1"/>
        <end position="63"/>
    </location>
</feature>
<dbReference type="SUPFAM" id="SSF63491">
    <property type="entry name" value="BAG domain"/>
    <property type="match status" value="1"/>
</dbReference>
<protein>
    <submittedName>
        <fullName evidence="2">BAG family molecular chaperone regulator 1</fullName>
    </submittedName>
</protein>
<dbReference type="GO" id="GO:0051087">
    <property type="term" value="F:protein-folding chaperone binding"/>
    <property type="evidence" value="ECO:0007669"/>
    <property type="project" value="InterPro"/>
</dbReference>
<dbReference type="SUPFAM" id="SSF54236">
    <property type="entry name" value="Ubiquitin-like"/>
    <property type="match status" value="1"/>
</dbReference>
<name>A0AA41N011_SCICA</name>
<evidence type="ECO:0000313" key="2">
    <source>
        <dbReference type="EMBL" id="MBZ3881064.1"/>
    </source>
</evidence>
<dbReference type="InterPro" id="IPR029071">
    <property type="entry name" value="Ubiquitin-like_domsf"/>
</dbReference>
<dbReference type="InterPro" id="IPR036533">
    <property type="entry name" value="BAG_dom_sf"/>
</dbReference>
<gene>
    <name evidence="2" type="ORF">SUZIE_161070</name>
</gene>